<dbReference type="AlphaFoldDB" id="A0A932FV54"/>
<dbReference type="GO" id="GO:0005737">
    <property type="term" value="C:cytoplasm"/>
    <property type="evidence" value="ECO:0007669"/>
    <property type="project" value="UniProtKB-SubCell"/>
</dbReference>
<feature type="domain" description="Bacterial type II secretion system protein E" evidence="6">
    <location>
        <begin position="312"/>
        <end position="326"/>
    </location>
</feature>
<dbReference type="CDD" id="cd01129">
    <property type="entry name" value="PulE-GspE-like"/>
    <property type="match status" value="1"/>
</dbReference>
<dbReference type="GO" id="GO:0005524">
    <property type="term" value="F:ATP binding"/>
    <property type="evidence" value="ECO:0007669"/>
    <property type="project" value="UniProtKB-KW"/>
</dbReference>
<dbReference type="InterPro" id="IPR037257">
    <property type="entry name" value="T2SS_E_N_sf"/>
</dbReference>
<dbReference type="GO" id="GO:0005886">
    <property type="term" value="C:plasma membrane"/>
    <property type="evidence" value="ECO:0007669"/>
    <property type="project" value="TreeGrafter"/>
</dbReference>
<keyword evidence="4" id="KW-0547">Nucleotide-binding</keyword>
<dbReference type="InterPro" id="IPR001482">
    <property type="entry name" value="T2SS/T4SS_dom"/>
</dbReference>
<evidence type="ECO:0000256" key="1">
    <source>
        <dbReference type="ARBA" id="ARBA00004496"/>
    </source>
</evidence>
<comment type="subcellular location">
    <subcellularLocation>
        <location evidence="1">Cytoplasm</location>
    </subcellularLocation>
</comment>
<comment type="similarity">
    <text evidence="2">Belongs to the GSP E family.</text>
</comment>
<dbReference type="PANTHER" id="PTHR30258">
    <property type="entry name" value="TYPE II SECRETION SYSTEM PROTEIN GSPE-RELATED"/>
    <property type="match status" value="1"/>
</dbReference>
<dbReference type="FunFam" id="3.40.50.300:FF:000398">
    <property type="entry name" value="Type IV pilus assembly ATPase PilB"/>
    <property type="match status" value="1"/>
</dbReference>
<dbReference type="GO" id="GO:0016887">
    <property type="term" value="F:ATP hydrolysis activity"/>
    <property type="evidence" value="ECO:0007669"/>
    <property type="project" value="InterPro"/>
</dbReference>
<dbReference type="Gene3D" id="3.40.50.300">
    <property type="entry name" value="P-loop containing nucleotide triphosphate hydrolases"/>
    <property type="match status" value="1"/>
</dbReference>
<evidence type="ECO:0000256" key="4">
    <source>
        <dbReference type="ARBA" id="ARBA00022741"/>
    </source>
</evidence>
<dbReference type="NCBIfam" id="TIGR02538">
    <property type="entry name" value="type_IV_pilB"/>
    <property type="match status" value="1"/>
</dbReference>
<dbReference type="Gene3D" id="3.30.300.160">
    <property type="entry name" value="Type II secretion system, protein E, N-terminal domain"/>
    <property type="match status" value="1"/>
</dbReference>
<feature type="non-terminal residue" evidence="7">
    <location>
        <position position="1"/>
    </location>
</feature>
<gene>
    <name evidence="7" type="primary">pilB</name>
    <name evidence="7" type="ORF">HYY20_05635</name>
</gene>
<dbReference type="PROSITE" id="PS00662">
    <property type="entry name" value="T2SP_E"/>
    <property type="match status" value="1"/>
</dbReference>
<proteinExistence type="inferred from homology"/>
<dbReference type="Pfam" id="PF05157">
    <property type="entry name" value="MshEN"/>
    <property type="match status" value="1"/>
</dbReference>
<evidence type="ECO:0000313" key="8">
    <source>
        <dbReference type="Proteomes" id="UP000769766"/>
    </source>
</evidence>
<dbReference type="EMBL" id="JACPRF010000174">
    <property type="protein sequence ID" value="MBI2876345.1"/>
    <property type="molecule type" value="Genomic_DNA"/>
</dbReference>
<evidence type="ECO:0000313" key="7">
    <source>
        <dbReference type="EMBL" id="MBI2876345.1"/>
    </source>
</evidence>
<dbReference type="SUPFAM" id="SSF52540">
    <property type="entry name" value="P-loop containing nucleoside triphosphate hydrolases"/>
    <property type="match status" value="1"/>
</dbReference>
<dbReference type="Gene3D" id="3.30.450.90">
    <property type="match status" value="1"/>
</dbReference>
<dbReference type="InterPro" id="IPR027417">
    <property type="entry name" value="P-loop_NTPase"/>
</dbReference>
<name>A0A932FV54_UNCTE</name>
<dbReference type="FunFam" id="3.30.450.90:FF:000001">
    <property type="entry name" value="Type II secretion system ATPase GspE"/>
    <property type="match status" value="1"/>
</dbReference>
<dbReference type="SUPFAM" id="SSF160246">
    <property type="entry name" value="EspE N-terminal domain-like"/>
    <property type="match status" value="1"/>
</dbReference>
<dbReference type="PANTHER" id="PTHR30258:SF1">
    <property type="entry name" value="PROTEIN TRANSPORT PROTEIN HOFB HOMOLOG"/>
    <property type="match status" value="1"/>
</dbReference>
<sequence length="495" mass="55504">LEVSDGSLMIAMADPTNSYALEDIQLQTKLPVRAVLALEKEIIESFKKYYKISGEEYQSFFEGYKEETEPVSLQDIDDFGKLLNEAAEEFTLEKEEEGRQRDPYSASDTPIVKLVNGILIKAIKAGASDIHVEPFETSYYVRYRMDGKLYRVMSLPPAIKNALVSRIKILARLDIAERRVPQDGRIKLKVGANRSIDFRVSTLPTLFGEGIVMRLLDKSSLRIDMTQLGFTRVGMERFQRAVHRPYGMVLVTGPTGSGKTTTLYSALSTLNTPDRKILTAEDPVEYNFPGINQVQIRDEVGLTFASALRAFLRQDPDIIMVGEIRDEETAEIAIKAALTGHMVLSTLHTNDCPATVTRLIDIGIKPYLVSAALSLVVSQRLLRRICSKCKEPVRKIGRDMLERVGFSPNDFATLKIYQGAGCDHCSGTGYKGRVAVYEVLEVTDEIRDFILTNPAENQLRAFALERGMTTLRQEGLEKIREGMTTVEEVLQRTIE</sequence>
<comment type="caution">
    <text evidence="7">The sequence shown here is derived from an EMBL/GenBank/DDBJ whole genome shotgun (WGS) entry which is preliminary data.</text>
</comment>
<accession>A0A932FV54</accession>
<dbReference type="InterPro" id="IPR013374">
    <property type="entry name" value="ATPase_typ4_pilus-assembl_PilB"/>
</dbReference>
<evidence type="ECO:0000259" key="6">
    <source>
        <dbReference type="PROSITE" id="PS00662"/>
    </source>
</evidence>
<dbReference type="Proteomes" id="UP000769766">
    <property type="component" value="Unassembled WGS sequence"/>
</dbReference>
<dbReference type="Pfam" id="PF00437">
    <property type="entry name" value="T2SSE"/>
    <property type="match status" value="1"/>
</dbReference>
<organism evidence="7 8">
    <name type="scientific">Tectimicrobiota bacterium</name>
    <dbReference type="NCBI Taxonomy" id="2528274"/>
    <lineage>
        <taxon>Bacteria</taxon>
        <taxon>Pseudomonadati</taxon>
        <taxon>Nitrospinota/Tectimicrobiota group</taxon>
        <taxon>Candidatus Tectimicrobiota</taxon>
    </lineage>
</organism>
<dbReference type="GO" id="GO:0009297">
    <property type="term" value="P:pilus assembly"/>
    <property type="evidence" value="ECO:0007669"/>
    <property type="project" value="InterPro"/>
</dbReference>
<evidence type="ECO:0000256" key="3">
    <source>
        <dbReference type="ARBA" id="ARBA00022490"/>
    </source>
</evidence>
<evidence type="ECO:0000256" key="5">
    <source>
        <dbReference type="ARBA" id="ARBA00022840"/>
    </source>
</evidence>
<reference evidence="7" key="1">
    <citation type="submission" date="2020-07" db="EMBL/GenBank/DDBJ databases">
        <title>Huge and variable diversity of episymbiotic CPR bacteria and DPANN archaea in groundwater ecosystems.</title>
        <authorList>
            <person name="He C.Y."/>
            <person name="Keren R."/>
            <person name="Whittaker M."/>
            <person name="Farag I.F."/>
            <person name="Doudna J."/>
            <person name="Cate J.H.D."/>
            <person name="Banfield J.F."/>
        </authorList>
    </citation>
    <scope>NUCLEOTIDE SEQUENCE</scope>
    <source>
        <strain evidence="7">NC_groundwater_672_Ag_B-0.1um_62_36</strain>
    </source>
</reference>
<protein>
    <submittedName>
        <fullName evidence="7">Type IV-A pilus assembly ATPase PilB</fullName>
    </submittedName>
</protein>
<keyword evidence="5" id="KW-0067">ATP-binding</keyword>
<dbReference type="InterPro" id="IPR007831">
    <property type="entry name" value="T2SS_GspE_N"/>
</dbReference>
<evidence type="ECO:0000256" key="2">
    <source>
        <dbReference type="ARBA" id="ARBA00006611"/>
    </source>
</evidence>
<keyword evidence="3" id="KW-0963">Cytoplasm</keyword>